<dbReference type="UniPathway" id="UPA00136">
    <property type="reaction ID" value="UER00200"/>
</dbReference>
<evidence type="ECO:0000256" key="4">
    <source>
        <dbReference type="ARBA" id="ARBA00012681"/>
    </source>
</evidence>
<feature type="binding site" evidence="10">
    <location>
        <begin position="177"/>
        <end position="181"/>
    </location>
    <ligand>
        <name>pyridoxal 5'-phosphate</name>
        <dbReference type="ChEBI" id="CHEBI:597326"/>
    </ligand>
</feature>
<evidence type="ECO:0000256" key="6">
    <source>
        <dbReference type="ARBA" id="ARBA00022679"/>
    </source>
</evidence>
<dbReference type="EC" id="2.5.1.47" evidence="4"/>
<dbReference type="FunFam" id="3.40.50.1100:FF:000006">
    <property type="entry name" value="Cysteine synthase"/>
    <property type="match status" value="1"/>
</dbReference>
<keyword evidence="6" id="KW-0808">Transferase</keyword>
<evidence type="ECO:0000256" key="9">
    <source>
        <dbReference type="ARBA" id="ARBA00047931"/>
    </source>
</evidence>
<dbReference type="Gene3D" id="3.40.50.1100">
    <property type="match status" value="2"/>
</dbReference>
<evidence type="ECO:0000256" key="7">
    <source>
        <dbReference type="ARBA" id="ARBA00022898"/>
    </source>
</evidence>
<feature type="modified residue" description="N6-(pyridoxal phosphate)lysine" evidence="11">
    <location>
        <position position="43"/>
    </location>
</feature>
<dbReference type="InterPro" id="IPR001926">
    <property type="entry name" value="TrpB-like_PALP"/>
</dbReference>
<dbReference type="Proteomes" id="UP000190328">
    <property type="component" value="Unassembled WGS sequence"/>
</dbReference>
<sequence length="313" mass="33885">MIYQNVSELIGKTPLVKLENPNEREFADVFVKLEYFNIGKSVKDRIALNMVETAIREGKITARTTLVEASSGNTGIGLAIVCAVKKIPLIVILPEVVSCERKQLIRAYGATVIETSASGGIAASFEKMEELLRENQNYLSLRQFENRANPQIHFQTTAPEIIRALGAVPEAFVAGVGTGGTLTGVGSHFRELKKEVKIFAVEPEKSPVLSGGIASPHKIQGIGAGIIPEVLDTTLYDEVLRVTEEEAITQTRKLAEKGLLLGISSGAAIHAAFDVARKIGANKHVVVVAADNGERYLSTDIFAQKNYEEAKNE</sequence>
<gene>
    <name evidence="13" type="ORF">SAMN02745116_02147</name>
</gene>
<accession>A0A1T4QCD9</accession>
<dbReference type="STRING" id="263852.SAMN02745116_02147"/>
<keyword evidence="7 10" id="KW-0663">Pyridoxal phosphate</keyword>
<feature type="binding site" evidence="10">
    <location>
        <position position="73"/>
    </location>
    <ligand>
        <name>pyridoxal 5'-phosphate</name>
        <dbReference type="ChEBI" id="CHEBI:597326"/>
    </ligand>
</feature>
<comment type="similarity">
    <text evidence="3">Belongs to the cysteine synthase/cystathionine beta-synthase family.</text>
</comment>
<name>A0A1T4QCD9_9ENTE</name>
<evidence type="ECO:0000256" key="10">
    <source>
        <dbReference type="PIRSR" id="PIRSR605856-50"/>
    </source>
</evidence>
<dbReference type="CDD" id="cd01561">
    <property type="entry name" value="CBS_like"/>
    <property type="match status" value="1"/>
</dbReference>
<evidence type="ECO:0000256" key="3">
    <source>
        <dbReference type="ARBA" id="ARBA00007103"/>
    </source>
</evidence>
<keyword evidence="14" id="KW-1185">Reference proteome</keyword>
<dbReference type="OrthoDB" id="9808024at2"/>
<evidence type="ECO:0000313" key="13">
    <source>
        <dbReference type="EMBL" id="SKA01460.1"/>
    </source>
</evidence>
<dbReference type="AlphaFoldDB" id="A0A1T4QCD9"/>
<dbReference type="PANTHER" id="PTHR10314">
    <property type="entry name" value="CYSTATHIONINE BETA-SYNTHASE"/>
    <property type="match status" value="1"/>
</dbReference>
<protein>
    <recommendedName>
        <fullName evidence="4">cysteine synthase</fullName>
        <ecNumber evidence="4">2.5.1.47</ecNumber>
    </recommendedName>
</protein>
<evidence type="ECO:0000256" key="2">
    <source>
        <dbReference type="ARBA" id="ARBA00004962"/>
    </source>
</evidence>
<comment type="catalytic activity">
    <reaction evidence="9">
        <text>O-acetyl-L-serine + hydrogen sulfide = L-cysteine + acetate</text>
        <dbReference type="Rhea" id="RHEA:14829"/>
        <dbReference type="ChEBI" id="CHEBI:29919"/>
        <dbReference type="ChEBI" id="CHEBI:30089"/>
        <dbReference type="ChEBI" id="CHEBI:35235"/>
        <dbReference type="ChEBI" id="CHEBI:58340"/>
        <dbReference type="EC" id="2.5.1.47"/>
    </reaction>
</comment>
<comment type="pathway">
    <text evidence="2">Amino-acid biosynthesis; L-cysteine biosynthesis; L-cysteine from L-serine: step 2/2.</text>
</comment>
<dbReference type="InterPro" id="IPR050214">
    <property type="entry name" value="Cys_Synth/Cystath_Beta-Synth"/>
</dbReference>
<organism evidence="13 14">
    <name type="scientific">Pilibacter termitis</name>
    <dbReference type="NCBI Taxonomy" id="263852"/>
    <lineage>
        <taxon>Bacteria</taxon>
        <taxon>Bacillati</taxon>
        <taxon>Bacillota</taxon>
        <taxon>Bacilli</taxon>
        <taxon>Lactobacillales</taxon>
        <taxon>Enterococcaceae</taxon>
        <taxon>Pilibacter</taxon>
    </lineage>
</organism>
<dbReference type="EMBL" id="FUXI01000028">
    <property type="protein sequence ID" value="SKA01460.1"/>
    <property type="molecule type" value="Genomic_DNA"/>
</dbReference>
<dbReference type="InterPro" id="IPR005856">
    <property type="entry name" value="Cys_synth"/>
</dbReference>
<dbReference type="GO" id="GO:0006535">
    <property type="term" value="P:cysteine biosynthetic process from serine"/>
    <property type="evidence" value="ECO:0007669"/>
    <property type="project" value="InterPro"/>
</dbReference>
<evidence type="ECO:0000256" key="11">
    <source>
        <dbReference type="PIRSR" id="PIRSR605856-51"/>
    </source>
</evidence>
<reference evidence="13 14" key="1">
    <citation type="submission" date="2017-02" db="EMBL/GenBank/DDBJ databases">
        <authorList>
            <person name="Peterson S.W."/>
        </authorList>
    </citation>
    <scope>NUCLEOTIDE SEQUENCE [LARGE SCALE GENOMIC DNA]</scope>
    <source>
        <strain evidence="13 14">ATCC BAA-1030</strain>
    </source>
</reference>
<proteinExistence type="inferred from homology"/>
<dbReference type="NCBIfam" id="TIGR01136">
    <property type="entry name" value="cysKM"/>
    <property type="match status" value="1"/>
</dbReference>
<keyword evidence="8" id="KW-0198">Cysteine biosynthesis</keyword>
<evidence type="ECO:0000259" key="12">
    <source>
        <dbReference type="Pfam" id="PF00291"/>
    </source>
</evidence>
<keyword evidence="5" id="KW-0028">Amino-acid biosynthesis</keyword>
<evidence type="ECO:0000313" key="14">
    <source>
        <dbReference type="Proteomes" id="UP000190328"/>
    </source>
</evidence>
<dbReference type="GO" id="GO:0004124">
    <property type="term" value="F:cysteine synthase activity"/>
    <property type="evidence" value="ECO:0007669"/>
    <property type="project" value="UniProtKB-EC"/>
</dbReference>
<dbReference type="SUPFAM" id="SSF53686">
    <property type="entry name" value="Tryptophan synthase beta subunit-like PLP-dependent enzymes"/>
    <property type="match status" value="1"/>
</dbReference>
<dbReference type="Pfam" id="PF00291">
    <property type="entry name" value="PALP"/>
    <property type="match status" value="1"/>
</dbReference>
<evidence type="ECO:0000256" key="1">
    <source>
        <dbReference type="ARBA" id="ARBA00001933"/>
    </source>
</evidence>
<evidence type="ECO:0000256" key="8">
    <source>
        <dbReference type="ARBA" id="ARBA00023192"/>
    </source>
</evidence>
<dbReference type="InterPro" id="IPR036052">
    <property type="entry name" value="TrpB-like_PALP_sf"/>
</dbReference>
<feature type="binding site" evidence="10">
    <location>
        <position position="264"/>
    </location>
    <ligand>
        <name>pyridoxal 5'-phosphate</name>
        <dbReference type="ChEBI" id="CHEBI:597326"/>
    </ligand>
</feature>
<comment type="cofactor">
    <cofactor evidence="1 10">
        <name>pyridoxal 5'-phosphate</name>
        <dbReference type="ChEBI" id="CHEBI:597326"/>
    </cofactor>
</comment>
<evidence type="ECO:0000256" key="5">
    <source>
        <dbReference type="ARBA" id="ARBA00022605"/>
    </source>
</evidence>
<dbReference type="InterPro" id="IPR005859">
    <property type="entry name" value="CysK"/>
</dbReference>
<dbReference type="NCBIfam" id="TIGR01139">
    <property type="entry name" value="cysK"/>
    <property type="match status" value="1"/>
</dbReference>
<dbReference type="RefSeq" id="WP_078808061.1">
    <property type="nucleotide sequence ID" value="NZ_FUXI01000028.1"/>
</dbReference>
<feature type="domain" description="Tryptophan synthase beta chain-like PALP" evidence="12">
    <location>
        <begin position="6"/>
        <end position="290"/>
    </location>
</feature>